<dbReference type="SUPFAM" id="SSF48371">
    <property type="entry name" value="ARM repeat"/>
    <property type="match status" value="1"/>
</dbReference>
<evidence type="ECO:0000313" key="2">
    <source>
        <dbReference type="EMBL" id="KAG0492691.1"/>
    </source>
</evidence>
<feature type="repeat" description="ARM" evidence="1">
    <location>
        <begin position="340"/>
        <end position="382"/>
    </location>
</feature>
<dbReference type="InterPro" id="IPR000225">
    <property type="entry name" value="Armadillo"/>
</dbReference>
<dbReference type="Pfam" id="PF00514">
    <property type="entry name" value="Arm"/>
    <property type="match status" value="2"/>
</dbReference>
<gene>
    <name evidence="2" type="ORF">HPP92_006089</name>
</gene>
<sequence length="463" mass="50433">MDRAEKIVGGDVIDWDEKVRLFTTVIACDGEQGQLCAIKEFSRICKLAPDSALFGMVPILVELFRSSPPAIRDSTAFALCRLARRAGAPFCATIGQLGTIPIILGLLPESRDVLRRSLLRLLSALVAVDGANRVTLARNGGLDIVLDLISSCTDDTKKYLLEILSALAMLRGVRRVAVRLGIFPFLIEALSACRMISRMQAAHAIGLLGVVRRDRHMLVELGAVPALVQLIREGDRSVKLIASNALGIISSHVDCIRPVAEAGAIPLYMELLESSEPLGREIAEDVLCILAVDEENATAISEQLVRILRGSDEDAMSAAVDVLWDLAGYKHSASVMRDSGAIPLLMEVLLNGSVDIREKVMGTIAQLSYDAANRRALVEAGGIPLLIGLLRGDSEELRDYAVESLINFGEDPVLRDFVVEAFDIPSFVDARDRINRIRASDEYMSRSMRLLSIEQLTSDTELS</sequence>
<comment type="caution">
    <text evidence="2">The sequence shown here is derived from an EMBL/GenBank/DDBJ whole genome shotgun (WGS) entry which is preliminary data.</text>
</comment>
<dbReference type="SMART" id="SM00185">
    <property type="entry name" value="ARM"/>
    <property type="match status" value="7"/>
</dbReference>
<dbReference type="Gene3D" id="1.25.10.10">
    <property type="entry name" value="Leucine-rich Repeat Variant"/>
    <property type="match status" value="3"/>
</dbReference>
<name>A0A835RPX6_VANPL</name>
<dbReference type="Proteomes" id="UP000636800">
    <property type="component" value="Chromosome 2"/>
</dbReference>
<evidence type="ECO:0000313" key="3">
    <source>
        <dbReference type="Proteomes" id="UP000636800"/>
    </source>
</evidence>
<dbReference type="AlphaFoldDB" id="A0A835RPX6"/>
<evidence type="ECO:0000256" key="1">
    <source>
        <dbReference type="PROSITE-ProRule" id="PRU00259"/>
    </source>
</evidence>
<organism evidence="2 3">
    <name type="scientific">Vanilla planifolia</name>
    <name type="common">Vanilla</name>
    <dbReference type="NCBI Taxonomy" id="51239"/>
    <lineage>
        <taxon>Eukaryota</taxon>
        <taxon>Viridiplantae</taxon>
        <taxon>Streptophyta</taxon>
        <taxon>Embryophyta</taxon>
        <taxon>Tracheophyta</taxon>
        <taxon>Spermatophyta</taxon>
        <taxon>Magnoliopsida</taxon>
        <taxon>Liliopsida</taxon>
        <taxon>Asparagales</taxon>
        <taxon>Orchidaceae</taxon>
        <taxon>Vanilloideae</taxon>
        <taxon>Vanilleae</taxon>
        <taxon>Vanilla</taxon>
    </lineage>
</organism>
<dbReference type="InterPro" id="IPR011989">
    <property type="entry name" value="ARM-like"/>
</dbReference>
<dbReference type="PANTHER" id="PTHR46241:SF1">
    <property type="entry name" value="OUTER DYNEIN ARM-DOCKING COMPLEX SUBUNIT 2"/>
    <property type="match status" value="1"/>
</dbReference>
<proteinExistence type="predicted"/>
<dbReference type="PANTHER" id="PTHR46241">
    <property type="entry name" value="ARMADILLO REPEAT-CONTAINING PROTEIN 4 ARMC4"/>
    <property type="match status" value="1"/>
</dbReference>
<reference evidence="2 3" key="1">
    <citation type="journal article" date="2020" name="Nat. Food">
        <title>A phased Vanilla planifolia genome enables genetic improvement of flavour and production.</title>
        <authorList>
            <person name="Hasing T."/>
            <person name="Tang H."/>
            <person name="Brym M."/>
            <person name="Khazi F."/>
            <person name="Huang T."/>
            <person name="Chambers A.H."/>
        </authorList>
    </citation>
    <scope>NUCLEOTIDE SEQUENCE [LARGE SCALE GENOMIC DNA]</scope>
    <source>
        <tissue evidence="2">Leaf</tissue>
    </source>
</reference>
<keyword evidence="3" id="KW-1185">Reference proteome</keyword>
<protein>
    <submittedName>
        <fullName evidence="2">Uncharacterized protein</fullName>
    </submittedName>
</protein>
<dbReference type="InterPro" id="IPR016024">
    <property type="entry name" value="ARM-type_fold"/>
</dbReference>
<dbReference type="PROSITE" id="PS50176">
    <property type="entry name" value="ARM_REPEAT"/>
    <property type="match status" value="1"/>
</dbReference>
<dbReference type="OrthoDB" id="4062651at2759"/>
<accession>A0A835RPX6</accession>
<dbReference type="EMBL" id="JADCNL010000002">
    <property type="protein sequence ID" value="KAG0492691.1"/>
    <property type="molecule type" value="Genomic_DNA"/>
</dbReference>